<sequence length="322" mass="34577">MRKTITHKYTLAASLVIALTSTSASAAKAPKVFSEDVVIQGSICTGFDCAKDEKFDFDTLRLKENNIRIHFQDTSSSSKFTSNDWRIIINESKNGGANFFAIEDATATKIPFKIEAKAPANSLIVNANGKMGFGTAVPATKLHAVSGNSPALRLEQDGSSGFSAQSWDMGANEKNFFIRNANNNVLPFRIVPNSPQNSIFINSNGVGIGNEKPSAKLHVAGTAVFTSTVGLGTVTPDAKLHVAHTNATTKDGNVHIEGNTTIGGVLATSKYTNVDITIADLSARIADLEKVNKSLKTSNEDLENRLLDMEIMLEDIEDRLSL</sequence>
<protein>
    <submittedName>
        <fullName evidence="3">Uncharacterized protein</fullName>
    </submittedName>
</protein>
<accession>A0A1I1U9P1</accession>
<evidence type="ECO:0000256" key="1">
    <source>
        <dbReference type="SAM" id="Coils"/>
    </source>
</evidence>
<proteinExistence type="predicted"/>
<feature type="chain" id="PRO_5011732974" evidence="2">
    <location>
        <begin position="27"/>
        <end position="322"/>
    </location>
</feature>
<dbReference type="RefSeq" id="WP_091991560.1">
    <property type="nucleotide sequence ID" value="NZ_FOLO01000084.1"/>
</dbReference>
<dbReference type="AlphaFoldDB" id="A0A1I1U9P1"/>
<evidence type="ECO:0000313" key="4">
    <source>
        <dbReference type="Proteomes" id="UP000198862"/>
    </source>
</evidence>
<reference evidence="3 4" key="1">
    <citation type="submission" date="2016-10" db="EMBL/GenBank/DDBJ databases">
        <authorList>
            <person name="de Groot N.N."/>
        </authorList>
    </citation>
    <scope>NUCLEOTIDE SEQUENCE [LARGE SCALE GENOMIC DNA]</scope>
    <source>
        <strain evidence="3 4">DSM 6059</strain>
    </source>
</reference>
<keyword evidence="2" id="KW-0732">Signal</keyword>
<evidence type="ECO:0000256" key="2">
    <source>
        <dbReference type="SAM" id="SignalP"/>
    </source>
</evidence>
<dbReference type="EMBL" id="FOLO01000084">
    <property type="protein sequence ID" value="SFD67355.1"/>
    <property type="molecule type" value="Genomic_DNA"/>
</dbReference>
<keyword evidence="1" id="KW-0175">Coiled coil</keyword>
<feature type="signal peptide" evidence="2">
    <location>
        <begin position="1"/>
        <end position="26"/>
    </location>
</feature>
<dbReference type="STRING" id="1123010.SAMN02745724_05156"/>
<feature type="coiled-coil region" evidence="1">
    <location>
        <begin position="278"/>
        <end position="319"/>
    </location>
</feature>
<evidence type="ECO:0000313" key="3">
    <source>
        <dbReference type="EMBL" id="SFD67355.1"/>
    </source>
</evidence>
<name>A0A1I1U9P1_9GAMM</name>
<gene>
    <name evidence="3" type="ORF">SAMN02745724_05156</name>
</gene>
<keyword evidence="4" id="KW-1185">Reference proteome</keyword>
<dbReference type="Proteomes" id="UP000198862">
    <property type="component" value="Unassembled WGS sequence"/>
</dbReference>
<organism evidence="3 4">
    <name type="scientific">Pseudoalteromonas denitrificans DSM 6059</name>
    <dbReference type="NCBI Taxonomy" id="1123010"/>
    <lineage>
        <taxon>Bacteria</taxon>
        <taxon>Pseudomonadati</taxon>
        <taxon>Pseudomonadota</taxon>
        <taxon>Gammaproteobacteria</taxon>
        <taxon>Alteromonadales</taxon>
        <taxon>Pseudoalteromonadaceae</taxon>
        <taxon>Pseudoalteromonas</taxon>
    </lineage>
</organism>
<dbReference type="OrthoDB" id="4463518at2"/>